<feature type="domain" description="Fungal lipase-type" evidence="2">
    <location>
        <begin position="90"/>
        <end position="226"/>
    </location>
</feature>
<feature type="signal peptide" evidence="1">
    <location>
        <begin position="1"/>
        <end position="20"/>
    </location>
</feature>
<dbReference type="InterPro" id="IPR002921">
    <property type="entry name" value="Fungal_lipase-type"/>
</dbReference>
<reference evidence="3" key="1">
    <citation type="journal article" date="2013" name="Genetics">
        <title>The draft genome and transcriptome of Panagrellus redivivus are shaped by the harsh demands of a free-living lifestyle.</title>
        <authorList>
            <person name="Srinivasan J."/>
            <person name="Dillman A.R."/>
            <person name="Macchietto M.G."/>
            <person name="Heikkinen L."/>
            <person name="Lakso M."/>
            <person name="Fracchia K.M."/>
            <person name="Antoshechkin I."/>
            <person name="Mortazavi A."/>
            <person name="Wong G."/>
            <person name="Sternberg P.W."/>
        </authorList>
    </citation>
    <scope>NUCLEOTIDE SEQUENCE [LARGE SCALE GENOMIC DNA]</scope>
    <source>
        <strain evidence="3">MT8872</strain>
    </source>
</reference>
<dbReference type="Proteomes" id="UP000492821">
    <property type="component" value="Unassembled WGS sequence"/>
</dbReference>
<proteinExistence type="predicted"/>
<keyword evidence="1" id="KW-0732">Signal</keyword>
<evidence type="ECO:0000313" key="3">
    <source>
        <dbReference type="Proteomes" id="UP000492821"/>
    </source>
</evidence>
<sequence length="290" mass="32315">MIGVILFVCVYIYSPNSVNSYVMTNYNDSVVRRVVYPLTSASYGTTPELCLKDIFADGQLVRQYTVLCDRTQKHTCSGYLAYSTSAQAIFLVFRGSSSTEQVNEEFLETVTTFPISFPLGGRVNPYFFKALQIILTSGLEQDLIYITKLLPGFSLWVSGHSLGAGLASLAAGHIAYKGYVPPSQITLITFGQPRTGNYVFAKTIDKVIPNTWRVTHRKDLVPVIVPLYAHHNREVWYNNSMAPGQPFVICGTDDDQECVMSGSGHNWDDHSNYFNVDSYFAVNGCKNIPH</sequence>
<accession>A0A7E4VZZ2</accession>
<dbReference type="InterPro" id="IPR029058">
    <property type="entry name" value="AB_hydrolase_fold"/>
</dbReference>
<dbReference type="PANTHER" id="PTHR45908">
    <property type="entry name" value="PROTEIN CBG11750-RELATED"/>
    <property type="match status" value="1"/>
</dbReference>
<dbReference type="AlphaFoldDB" id="A0A7E4VZZ2"/>
<name>A0A7E4VZZ2_PANRE</name>
<reference evidence="4" key="2">
    <citation type="submission" date="2020-10" db="UniProtKB">
        <authorList>
            <consortium name="WormBaseParasite"/>
        </authorList>
    </citation>
    <scope>IDENTIFICATION</scope>
</reference>
<feature type="chain" id="PRO_5028984747" evidence="1">
    <location>
        <begin position="21"/>
        <end position="290"/>
    </location>
</feature>
<dbReference type="SUPFAM" id="SSF53474">
    <property type="entry name" value="alpha/beta-Hydrolases"/>
    <property type="match status" value="1"/>
</dbReference>
<evidence type="ECO:0000256" key="1">
    <source>
        <dbReference type="SAM" id="SignalP"/>
    </source>
</evidence>
<dbReference type="CDD" id="cd00519">
    <property type="entry name" value="Lipase_3"/>
    <property type="match status" value="1"/>
</dbReference>
<dbReference type="Pfam" id="PF01764">
    <property type="entry name" value="Lipase_3"/>
    <property type="match status" value="1"/>
</dbReference>
<dbReference type="WBParaSite" id="Pan_g4786.t1">
    <property type="protein sequence ID" value="Pan_g4786.t1"/>
    <property type="gene ID" value="Pan_g4786"/>
</dbReference>
<dbReference type="GO" id="GO:0006629">
    <property type="term" value="P:lipid metabolic process"/>
    <property type="evidence" value="ECO:0007669"/>
    <property type="project" value="InterPro"/>
</dbReference>
<keyword evidence="3" id="KW-1185">Reference proteome</keyword>
<protein>
    <submittedName>
        <fullName evidence="4">Lipase_3 domain-containing protein</fullName>
    </submittedName>
</protein>
<evidence type="ECO:0000259" key="2">
    <source>
        <dbReference type="Pfam" id="PF01764"/>
    </source>
</evidence>
<evidence type="ECO:0000313" key="4">
    <source>
        <dbReference type="WBParaSite" id="Pan_g4786.t1"/>
    </source>
</evidence>
<organism evidence="3 4">
    <name type="scientific">Panagrellus redivivus</name>
    <name type="common">Microworm</name>
    <dbReference type="NCBI Taxonomy" id="6233"/>
    <lineage>
        <taxon>Eukaryota</taxon>
        <taxon>Metazoa</taxon>
        <taxon>Ecdysozoa</taxon>
        <taxon>Nematoda</taxon>
        <taxon>Chromadorea</taxon>
        <taxon>Rhabditida</taxon>
        <taxon>Tylenchina</taxon>
        <taxon>Panagrolaimomorpha</taxon>
        <taxon>Panagrolaimoidea</taxon>
        <taxon>Panagrolaimidae</taxon>
        <taxon>Panagrellus</taxon>
    </lineage>
</organism>
<dbReference type="Gene3D" id="3.40.50.1820">
    <property type="entry name" value="alpha/beta hydrolase"/>
    <property type="match status" value="1"/>
</dbReference>